<dbReference type="EMBL" id="BMIJ01000002">
    <property type="protein sequence ID" value="GGB85638.1"/>
    <property type="molecule type" value="Genomic_DNA"/>
</dbReference>
<dbReference type="InterPro" id="IPR028978">
    <property type="entry name" value="Chorismate_lyase_/UTRA_dom_sf"/>
</dbReference>
<keyword evidence="2" id="KW-0238">DNA-binding</keyword>
<dbReference type="SMART" id="SM00866">
    <property type="entry name" value="UTRA"/>
    <property type="match status" value="1"/>
</dbReference>
<dbReference type="Gene3D" id="1.10.10.10">
    <property type="entry name" value="Winged helix-like DNA-binding domain superfamily/Winged helix DNA-binding domain"/>
    <property type="match status" value="1"/>
</dbReference>
<evidence type="ECO:0000256" key="1">
    <source>
        <dbReference type="ARBA" id="ARBA00023015"/>
    </source>
</evidence>
<evidence type="ECO:0000256" key="3">
    <source>
        <dbReference type="ARBA" id="ARBA00023163"/>
    </source>
</evidence>
<comment type="caution">
    <text evidence="5">The sequence shown here is derived from an EMBL/GenBank/DDBJ whole genome shotgun (WGS) entry which is preliminary data.</text>
</comment>
<dbReference type="PROSITE" id="PS50949">
    <property type="entry name" value="HTH_GNTR"/>
    <property type="match status" value="1"/>
</dbReference>
<organism evidence="5 6">
    <name type="scientific">Marinobacterium zhoushanense</name>
    <dbReference type="NCBI Taxonomy" id="1679163"/>
    <lineage>
        <taxon>Bacteria</taxon>
        <taxon>Pseudomonadati</taxon>
        <taxon>Pseudomonadota</taxon>
        <taxon>Gammaproteobacteria</taxon>
        <taxon>Oceanospirillales</taxon>
        <taxon>Oceanospirillaceae</taxon>
        <taxon>Marinobacterium</taxon>
    </lineage>
</organism>
<evidence type="ECO:0000256" key="2">
    <source>
        <dbReference type="ARBA" id="ARBA00023125"/>
    </source>
</evidence>
<keyword evidence="3" id="KW-0804">Transcription</keyword>
<dbReference type="PANTHER" id="PTHR44846">
    <property type="entry name" value="MANNOSYL-D-GLYCERATE TRANSPORT/METABOLISM SYSTEM REPRESSOR MNGR-RELATED"/>
    <property type="match status" value="1"/>
</dbReference>
<keyword evidence="1" id="KW-0805">Transcription regulation</keyword>
<sequence length="239" mass="27468">MTDARLPRYYLIRDELHKRILNGEWKPGELIDAESALADRYGVALGTMRKAIAQLVSEGFLERRHGVGTFVRRANFESSLFRFFRFTSASGERVVPESQILDLRVVPANEECARHLELSTGDELIAIKRLRLLEHKPVQFEEIYLPKTLFEPLLETPAESLPALLYPWYEECCDQVVASAHEELSVEKVSVEHAHLLGIETGDPVILIERLAHDIAGRPIEWRRSRGAAERFRYHIDIR</sequence>
<dbReference type="InterPro" id="IPR036388">
    <property type="entry name" value="WH-like_DNA-bd_sf"/>
</dbReference>
<dbReference type="Pfam" id="PF00392">
    <property type="entry name" value="GntR"/>
    <property type="match status" value="1"/>
</dbReference>
<reference evidence="6" key="1">
    <citation type="journal article" date="2019" name="Int. J. Syst. Evol. Microbiol.">
        <title>The Global Catalogue of Microorganisms (GCM) 10K type strain sequencing project: providing services to taxonomists for standard genome sequencing and annotation.</title>
        <authorList>
            <consortium name="The Broad Institute Genomics Platform"/>
            <consortium name="The Broad Institute Genome Sequencing Center for Infectious Disease"/>
            <person name="Wu L."/>
            <person name="Ma J."/>
        </authorList>
    </citation>
    <scope>NUCLEOTIDE SEQUENCE [LARGE SCALE GENOMIC DNA]</scope>
    <source>
        <strain evidence="6">CGMCC 1.15341</strain>
    </source>
</reference>
<dbReference type="Pfam" id="PF07702">
    <property type="entry name" value="UTRA"/>
    <property type="match status" value="1"/>
</dbReference>
<evidence type="ECO:0000313" key="6">
    <source>
        <dbReference type="Proteomes" id="UP000629025"/>
    </source>
</evidence>
<feature type="domain" description="HTH gntR-type" evidence="4">
    <location>
        <begin position="6"/>
        <end position="74"/>
    </location>
</feature>
<dbReference type="CDD" id="cd07377">
    <property type="entry name" value="WHTH_GntR"/>
    <property type="match status" value="1"/>
</dbReference>
<proteinExistence type="predicted"/>
<evidence type="ECO:0000313" key="5">
    <source>
        <dbReference type="EMBL" id="GGB85638.1"/>
    </source>
</evidence>
<keyword evidence="6" id="KW-1185">Reference proteome</keyword>
<dbReference type="InterPro" id="IPR036390">
    <property type="entry name" value="WH_DNA-bd_sf"/>
</dbReference>
<dbReference type="InterPro" id="IPR050679">
    <property type="entry name" value="Bact_HTH_transcr_reg"/>
</dbReference>
<dbReference type="Proteomes" id="UP000629025">
    <property type="component" value="Unassembled WGS sequence"/>
</dbReference>
<name>A0ABQ1K799_9GAMM</name>
<dbReference type="InterPro" id="IPR011663">
    <property type="entry name" value="UTRA"/>
</dbReference>
<dbReference type="PANTHER" id="PTHR44846:SF1">
    <property type="entry name" value="MANNOSYL-D-GLYCERATE TRANSPORT_METABOLISM SYSTEM REPRESSOR MNGR-RELATED"/>
    <property type="match status" value="1"/>
</dbReference>
<dbReference type="InterPro" id="IPR000524">
    <property type="entry name" value="Tscrpt_reg_HTH_GntR"/>
</dbReference>
<evidence type="ECO:0000259" key="4">
    <source>
        <dbReference type="PROSITE" id="PS50949"/>
    </source>
</evidence>
<dbReference type="Gene3D" id="3.40.1410.10">
    <property type="entry name" value="Chorismate lyase-like"/>
    <property type="match status" value="1"/>
</dbReference>
<gene>
    <name evidence="5" type="ORF">GCM10011352_09360</name>
</gene>
<dbReference type="SMART" id="SM00345">
    <property type="entry name" value="HTH_GNTR"/>
    <property type="match status" value="1"/>
</dbReference>
<dbReference type="SUPFAM" id="SSF46785">
    <property type="entry name" value="Winged helix' DNA-binding domain"/>
    <property type="match status" value="1"/>
</dbReference>
<accession>A0ABQ1K799</accession>
<dbReference type="SUPFAM" id="SSF64288">
    <property type="entry name" value="Chorismate lyase-like"/>
    <property type="match status" value="1"/>
</dbReference>
<protein>
    <submittedName>
        <fullName evidence="5">Transcriptional regulator</fullName>
    </submittedName>
</protein>